<keyword evidence="6" id="KW-0133">Cell shape</keyword>
<keyword evidence="9 19" id="KW-0472">Membrane</keyword>
<evidence type="ECO:0000313" key="21">
    <source>
        <dbReference type="Proteomes" id="UP001205920"/>
    </source>
</evidence>
<evidence type="ECO:0000256" key="16">
    <source>
        <dbReference type="ARBA" id="ARBA00049902"/>
    </source>
</evidence>
<feature type="transmembrane region" description="Helical" evidence="19">
    <location>
        <begin position="381"/>
        <end position="403"/>
    </location>
</feature>
<reference evidence="20 21" key="1">
    <citation type="submission" date="2021-01" db="EMBL/GenBank/DDBJ databases">
        <title>Identification and Characterization of Corynebacterium sp.</title>
        <authorList>
            <person name="Luo Q."/>
            <person name="Qu P."/>
            <person name="Chen Q."/>
        </authorList>
    </citation>
    <scope>NUCLEOTIDE SEQUENCE [LARGE SCALE GENOMIC DNA]</scope>
    <source>
        <strain evidence="20 21">MC-18</strain>
    </source>
</reference>
<dbReference type="EC" id="2.4.99.28" evidence="15"/>
<protein>
    <recommendedName>
        <fullName evidence="13">Probable peptidoglycan glycosyltransferase FtsW</fullName>
        <ecNumber evidence="15">2.4.99.28</ecNumber>
    </recommendedName>
    <alternativeName>
        <fullName evidence="14">Cell division protein FtsW</fullName>
    </alternativeName>
    <alternativeName>
        <fullName evidence="11">Cell wall polymerase</fullName>
    </alternativeName>
    <alternativeName>
        <fullName evidence="10">Peptidoglycan polymerase</fullName>
    </alternativeName>
</protein>
<comment type="function">
    <text evidence="17">Peptidoglycan polymerase that is essential for cell division.</text>
</comment>
<evidence type="ECO:0000256" key="10">
    <source>
        <dbReference type="ARBA" id="ARBA00032370"/>
    </source>
</evidence>
<evidence type="ECO:0000256" key="18">
    <source>
        <dbReference type="SAM" id="MobiDB-lite"/>
    </source>
</evidence>
<evidence type="ECO:0000256" key="17">
    <source>
        <dbReference type="ARBA" id="ARBA00049966"/>
    </source>
</evidence>
<gene>
    <name evidence="20" type="ORF">JMN37_00190</name>
</gene>
<comment type="subcellular location">
    <subcellularLocation>
        <location evidence="1">Membrane</location>
        <topology evidence="1">Multi-pass membrane protein</topology>
    </subcellularLocation>
</comment>
<dbReference type="Proteomes" id="UP001205920">
    <property type="component" value="Unassembled WGS sequence"/>
</dbReference>
<dbReference type="AlphaFoldDB" id="A0AAW5HPL4"/>
<feature type="compositionally biased region" description="Basic and acidic residues" evidence="18">
    <location>
        <begin position="445"/>
        <end position="455"/>
    </location>
</feature>
<accession>A0AAW5HPL4</accession>
<feature type="transmembrane region" description="Helical" evidence="19">
    <location>
        <begin position="347"/>
        <end position="369"/>
    </location>
</feature>
<dbReference type="PANTHER" id="PTHR30474">
    <property type="entry name" value="CELL CYCLE PROTEIN"/>
    <property type="match status" value="1"/>
</dbReference>
<feature type="transmembrane region" description="Helical" evidence="19">
    <location>
        <begin position="178"/>
        <end position="196"/>
    </location>
</feature>
<evidence type="ECO:0000256" key="12">
    <source>
        <dbReference type="ARBA" id="ARBA00038053"/>
    </source>
</evidence>
<evidence type="ECO:0000256" key="11">
    <source>
        <dbReference type="ARBA" id="ARBA00033270"/>
    </source>
</evidence>
<dbReference type="GO" id="GO:0015648">
    <property type="term" value="F:lipid-linked peptidoglycan transporter activity"/>
    <property type="evidence" value="ECO:0007669"/>
    <property type="project" value="TreeGrafter"/>
</dbReference>
<dbReference type="InterPro" id="IPR001182">
    <property type="entry name" value="FtsW/RodA"/>
</dbReference>
<feature type="transmembrane region" description="Helical" evidence="19">
    <location>
        <begin position="50"/>
        <end position="74"/>
    </location>
</feature>
<dbReference type="Pfam" id="PF01098">
    <property type="entry name" value="FTSW_RODA_SPOVE"/>
    <property type="match status" value="1"/>
</dbReference>
<keyword evidence="8 19" id="KW-1133">Transmembrane helix</keyword>
<feature type="region of interest" description="Disordered" evidence="18">
    <location>
        <begin position="1"/>
        <end position="23"/>
    </location>
</feature>
<evidence type="ECO:0000256" key="5">
    <source>
        <dbReference type="ARBA" id="ARBA00022692"/>
    </source>
</evidence>
<keyword evidence="20" id="KW-0131">Cell cycle</keyword>
<comment type="catalytic activity">
    <reaction evidence="16">
        <text>[GlcNAc-(1-&gt;4)-Mur2Ac(oyl-L-Ala-gamma-D-Glu-L-Lys-D-Ala-D-Ala)](n)-di-trans,octa-cis-undecaprenyl diphosphate + beta-D-GlcNAc-(1-&gt;4)-Mur2Ac(oyl-L-Ala-gamma-D-Glu-L-Lys-D-Ala-D-Ala)-di-trans,octa-cis-undecaprenyl diphosphate = [GlcNAc-(1-&gt;4)-Mur2Ac(oyl-L-Ala-gamma-D-Glu-L-Lys-D-Ala-D-Ala)](n+1)-di-trans,octa-cis-undecaprenyl diphosphate + di-trans,octa-cis-undecaprenyl diphosphate + H(+)</text>
        <dbReference type="Rhea" id="RHEA:23708"/>
        <dbReference type="Rhea" id="RHEA-COMP:9602"/>
        <dbReference type="Rhea" id="RHEA-COMP:9603"/>
        <dbReference type="ChEBI" id="CHEBI:15378"/>
        <dbReference type="ChEBI" id="CHEBI:58405"/>
        <dbReference type="ChEBI" id="CHEBI:60033"/>
        <dbReference type="ChEBI" id="CHEBI:78435"/>
        <dbReference type="EC" id="2.4.99.28"/>
    </reaction>
</comment>
<dbReference type="GO" id="GO:0008360">
    <property type="term" value="P:regulation of cell shape"/>
    <property type="evidence" value="ECO:0007669"/>
    <property type="project" value="UniProtKB-KW"/>
</dbReference>
<evidence type="ECO:0000256" key="2">
    <source>
        <dbReference type="ARBA" id="ARBA00004752"/>
    </source>
</evidence>
<dbReference type="PROSITE" id="PS00428">
    <property type="entry name" value="FTSW_RODA_SPOVE"/>
    <property type="match status" value="1"/>
</dbReference>
<evidence type="ECO:0000256" key="14">
    <source>
        <dbReference type="ARBA" id="ARBA00041418"/>
    </source>
</evidence>
<evidence type="ECO:0000256" key="6">
    <source>
        <dbReference type="ARBA" id="ARBA00022960"/>
    </source>
</evidence>
<feature type="transmembrane region" description="Helical" evidence="19">
    <location>
        <begin position="226"/>
        <end position="246"/>
    </location>
</feature>
<dbReference type="PANTHER" id="PTHR30474:SF2">
    <property type="entry name" value="PEPTIDOGLYCAN GLYCOSYLTRANSFERASE FTSW-RELATED"/>
    <property type="match status" value="1"/>
</dbReference>
<feature type="transmembrane region" description="Helical" evidence="19">
    <location>
        <begin position="202"/>
        <end position="219"/>
    </location>
</feature>
<dbReference type="GO" id="GO:0051301">
    <property type="term" value="P:cell division"/>
    <property type="evidence" value="ECO:0007669"/>
    <property type="project" value="UniProtKB-KW"/>
</dbReference>
<keyword evidence="4" id="KW-0808">Transferase</keyword>
<evidence type="ECO:0000256" key="13">
    <source>
        <dbReference type="ARBA" id="ARBA00041185"/>
    </source>
</evidence>
<evidence type="ECO:0000256" key="1">
    <source>
        <dbReference type="ARBA" id="ARBA00004141"/>
    </source>
</evidence>
<evidence type="ECO:0000256" key="9">
    <source>
        <dbReference type="ARBA" id="ARBA00023136"/>
    </source>
</evidence>
<feature type="transmembrane region" description="Helical" evidence="19">
    <location>
        <begin position="110"/>
        <end position="128"/>
    </location>
</feature>
<evidence type="ECO:0000256" key="15">
    <source>
        <dbReference type="ARBA" id="ARBA00044770"/>
    </source>
</evidence>
<feature type="transmembrane region" description="Helical" evidence="19">
    <location>
        <begin position="86"/>
        <end position="103"/>
    </location>
</feature>
<evidence type="ECO:0000256" key="3">
    <source>
        <dbReference type="ARBA" id="ARBA00022676"/>
    </source>
</evidence>
<keyword evidence="20" id="KW-0132">Cell division</keyword>
<dbReference type="GO" id="GO:0008955">
    <property type="term" value="F:peptidoglycan glycosyltransferase activity"/>
    <property type="evidence" value="ECO:0007669"/>
    <property type="project" value="UniProtKB-EC"/>
</dbReference>
<sequence>MKRNRRQQPPARAPKTGTRDVPQSALGRAHTSFIAALEQRPLIDYTVIRTVVLVLAALGVVMVMSSSMASSFAASSSVWSTALRQSLMVLAGLVLFWVSLLVPPERIRKLATPLFLFAVFLLVLVLLIGTGREEVGSQSWLMFGSLTMQPSEFARVAIAIWGAAVLSKKQPPASAPAWQSPTAQFLLGAGVCILLIAKQGDAGMTMSFAAIVIFVLWFAGFPLKAIGILCGLIGAAAVVLFLLGGFRSQRFHVYFEALFGNFSDTRGAAFQTHQGFLSLADGSLFGVGLGQSRAKWFYLPEARNDFIFAVIGEELGMWGGIMVIALFAALGYFGLRTAQRAQTSFQGLAAASLTAGVVSQAFINIGYVVGLVPVTGIQLPMLSAGGTSAVITLWSMGMLASIARHEPDAVSAMQNYGRPRFDRMLFVPEPKATAQLRATRAGRTRTHEQSRREQRYGVPVVHRVAPDDRAQRHSPRPTRNVEVTQRRPRPNQSERRRYR</sequence>
<feature type="region of interest" description="Disordered" evidence="18">
    <location>
        <begin position="433"/>
        <end position="499"/>
    </location>
</feature>
<name>A0AAW5HPL4_9CORY</name>
<dbReference type="InterPro" id="IPR018365">
    <property type="entry name" value="Cell_cycle_FtsW-rel_CS"/>
</dbReference>
<dbReference type="EMBL" id="JAEUWV010000001">
    <property type="protein sequence ID" value="MCO6393408.1"/>
    <property type="molecule type" value="Genomic_DNA"/>
</dbReference>
<evidence type="ECO:0000256" key="4">
    <source>
        <dbReference type="ARBA" id="ARBA00022679"/>
    </source>
</evidence>
<comment type="similarity">
    <text evidence="12">Belongs to the SEDS family. FtsW subfamily.</text>
</comment>
<comment type="caution">
    <text evidence="20">The sequence shown here is derived from an EMBL/GenBank/DDBJ whole genome shotgun (WGS) entry which is preliminary data.</text>
</comment>
<evidence type="ECO:0000256" key="8">
    <source>
        <dbReference type="ARBA" id="ARBA00022989"/>
    </source>
</evidence>
<comment type="pathway">
    <text evidence="2">Cell wall biogenesis; peptidoglycan biosynthesis.</text>
</comment>
<keyword evidence="7" id="KW-0573">Peptidoglycan synthesis</keyword>
<dbReference type="GO" id="GO:0005886">
    <property type="term" value="C:plasma membrane"/>
    <property type="evidence" value="ECO:0007669"/>
    <property type="project" value="TreeGrafter"/>
</dbReference>
<dbReference type="GO" id="GO:0032153">
    <property type="term" value="C:cell division site"/>
    <property type="evidence" value="ECO:0007669"/>
    <property type="project" value="TreeGrafter"/>
</dbReference>
<organism evidence="20 21">
    <name type="scientific">Corynebacterium lipophilum</name>
    <dbReference type="NCBI Taxonomy" id="2804918"/>
    <lineage>
        <taxon>Bacteria</taxon>
        <taxon>Bacillati</taxon>
        <taxon>Actinomycetota</taxon>
        <taxon>Actinomycetes</taxon>
        <taxon>Mycobacteriales</taxon>
        <taxon>Corynebacteriaceae</taxon>
        <taxon>Corynebacterium</taxon>
    </lineage>
</organism>
<feature type="transmembrane region" description="Helical" evidence="19">
    <location>
        <begin position="315"/>
        <end position="335"/>
    </location>
</feature>
<proteinExistence type="inferred from homology"/>
<keyword evidence="3" id="KW-0328">Glycosyltransferase</keyword>
<evidence type="ECO:0000256" key="7">
    <source>
        <dbReference type="ARBA" id="ARBA00022984"/>
    </source>
</evidence>
<keyword evidence="5 19" id="KW-0812">Transmembrane</keyword>
<evidence type="ECO:0000313" key="20">
    <source>
        <dbReference type="EMBL" id="MCO6393408.1"/>
    </source>
</evidence>
<keyword evidence="21" id="KW-1185">Reference proteome</keyword>
<dbReference type="RefSeq" id="WP_252930749.1">
    <property type="nucleotide sequence ID" value="NZ_JAEUWV010000001.1"/>
</dbReference>
<evidence type="ECO:0000256" key="19">
    <source>
        <dbReference type="SAM" id="Phobius"/>
    </source>
</evidence>
<dbReference type="GO" id="GO:0009252">
    <property type="term" value="P:peptidoglycan biosynthetic process"/>
    <property type="evidence" value="ECO:0007669"/>
    <property type="project" value="UniProtKB-KW"/>
</dbReference>